<comment type="subcellular location">
    <subcellularLocation>
        <location evidence="1">Nucleus</location>
    </subcellularLocation>
</comment>
<evidence type="ECO:0000256" key="4">
    <source>
        <dbReference type="ARBA" id="ARBA00023054"/>
    </source>
</evidence>
<dbReference type="Pfam" id="PF12796">
    <property type="entry name" value="Ank_2"/>
    <property type="match status" value="2"/>
</dbReference>
<dbReference type="GO" id="GO:0045944">
    <property type="term" value="P:positive regulation of transcription by RNA polymerase II"/>
    <property type="evidence" value="ECO:0007669"/>
    <property type="project" value="TreeGrafter"/>
</dbReference>
<feature type="region of interest" description="Disordered" evidence="11">
    <location>
        <begin position="1"/>
        <end position="76"/>
    </location>
</feature>
<dbReference type="InterPro" id="IPR002110">
    <property type="entry name" value="Ankyrin_rpt"/>
</dbReference>
<evidence type="ECO:0000256" key="7">
    <source>
        <dbReference type="ARBA" id="ARBA00065383"/>
    </source>
</evidence>
<feature type="compositionally biased region" description="Basic residues" evidence="11">
    <location>
        <begin position="216"/>
        <end position="225"/>
    </location>
</feature>
<evidence type="ECO:0000313" key="12">
    <source>
        <dbReference type="Ensembl" id="ENSBIXP00000017995.1"/>
    </source>
</evidence>
<dbReference type="FunFam" id="1.25.40.20:FF:000413">
    <property type="entry name" value="Ankyrin repeat domain 23"/>
    <property type="match status" value="1"/>
</dbReference>
<keyword evidence="13" id="KW-1185">Reference proteome</keyword>
<accession>A0A4W2D1E7</accession>
<dbReference type="InterPro" id="IPR050663">
    <property type="entry name" value="Ankyrin-SOCS_Box"/>
</dbReference>
<dbReference type="PROSITE" id="PS50088">
    <property type="entry name" value="ANK_REPEAT"/>
    <property type="match status" value="4"/>
</dbReference>
<evidence type="ECO:0000256" key="10">
    <source>
        <dbReference type="PROSITE-ProRule" id="PRU00023"/>
    </source>
</evidence>
<dbReference type="Ensembl" id="ENSBIXT00000030776.1">
    <property type="protein sequence ID" value="ENSBIXP00000017995.1"/>
    <property type="gene ID" value="ENSBIXG00000004227.1"/>
</dbReference>
<comment type="function">
    <text evidence="6">May be involved in the energy metabolism. Could be a molecular link between myofibrillar stretch-induced signaling pathways and muscle gene expression.</text>
</comment>
<reference evidence="12" key="3">
    <citation type="submission" date="2025-09" db="UniProtKB">
        <authorList>
            <consortium name="Ensembl"/>
        </authorList>
    </citation>
    <scope>IDENTIFICATION</scope>
</reference>
<dbReference type="PANTHER" id="PTHR24193">
    <property type="entry name" value="ANKYRIN REPEAT PROTEIN"/>
    <property type="match status" value="1"/>
</dbReference>
<evidence type="ECO:0000256" key="5">
    <source>
        <dbReference type="ARBA" id="ARBA00023242"/>
    </source>
</evidence>
<evidence type="ECO:0000256" key="3">
    <source>
        <dbReference type="ARBA" id="ARBA00023043"/>
    </source>
</evidence>
<dbReference type="FunFam" id="1.25.40.20:FF:000093">
    <property type="entry name" value="ankyrin repeat domain-containing protein 2"/>
    <property type="match status" value="1"/>
</dbReference>
<evidence type="ECO:0000256" key="2">
    <source>
        <dbReference type="ARBA" id="ARBA00022737"/>
    </source>
</evidence>
<feature type="repeat" description="ANK" evidence="10">
    <location>
        <begin position="376"/>
        <end position="408"/>
    </location>
</feature>
<evidence type="ECO:0000256" key="11">
    <source>
        <dbReference type="SAM" id="MobiDB-lite"/>
    </source>
</evidence>
<dbReference type="GO" id="GO:0005737">
    <property type="term" value="C:cytoplasm"/>
    <property type="evidence" value="ECO:0007669"/>
    <property type="project" value="UniProtKB-ARBA"/>
</dbReference>
<dbReference type="PANTHER" id="PTHR24193:SF122">
    <property type="entry name" value="ANKYRIN REPEAT DOMAIN-CONTAINING PROTEIN 23"/>
    <property type="match status" value="1"/>
</dbReference>
<feature type="repeat" description="ANK" evidence="10">
    <location>
        <begin position="343"/>
        <end position="375"/>
    </location>
</feature>
<feature type="compositionally biased region" description="Basic and acidic residues" evidence="11">
    <location>
        <begin position="176"/>
        <end position="185"/>
    </location>
</feature>
<keyword evidence="2" id="KW-0677">Repeat</keyword>
<feature type="repeat" description="ANK" evidence="10">
    <location>
        <begin position="277"/>
        <end position="309"/>
    </location>
</feature>
<keyword evidence="4" id="KW-0175">Coiled coil</keyword>
<evidence type="ECO:0000256" key="6">
    <source>
        <dbReference type="ARBA" id="ARBA00058558"/>
    </source>
</evidence>
<feature type="compositionally biased region" description="Low complexity" evidence="11">
    <location>
        <begin position="35"/>
        <end position="49"/>
    </location>
</feature>
<evidence type="ECO:0000256" key="1">
    <source>
        <dbReference type="ARBA" id="ARBA00004123"/>
    </source>
</evidence>
<organism evidence="12 13">
    <name type="scientific">Bos indicus x Bos taurus</name>
    <name type="common">Hybrid cattle</name>
    <dbReference type="NCBI Taxonomy" id="30522"/>
    <lineage>
        <taxon>Eukaryota</taxon>
        <taxon>Metazoa</taxon>
        <taxon>Chordata</taxon>
        <taxon>Craniata</taxon>
        <taxon>Vertebrata</taxon>
        <taxon>Euteleostomi</taxon>
        <taxon>Mammalia</taxon>
        <taxon>Eutheria</taxon>
        <taxon>Laurasiatheria</taxon>
        <taxon>Artiodactyla</taxon>
        <taxon>Ruminantia</taxon>
        <taxon>Pecora</taxon>
        <taxon>Bovidae</taxon>
        <taxon>Bovinae</taxon>
        <taxon>Bos</taxon>
    </lineage>
</organism>
<evidence type="ECO:0000256" key="8">
    <source>
        <dbReference type="ARBA" id="ARBA00067257"/>
    </source>
</evidence>
<feature type="region of interest" description="Disordered" evidence="11">
    <location>
        <begin position="216"/>
        <end position="238"/>
    </location>
</feature>
<dbReference type="SMART" id="SM00248">
    <property type="entry name" value="ANK"/>
    <property type="match status" value="5"/>
</dbReference>
<feature type="region of interest" description="Disordered" evidence="11">
    <location>
        <begin position="154"/>
        <end position="185"/>
    </location>
</feature>
<dbReference type="GO" id="GO:0005634">
    <property type="term" value="C:nucleus"/>
    <property type="evidence" value="ECO:0007669"/>
    <property type="project" value="UniProtKB-SubCell"/>
</dbReference>
<evidence type="ECO:0000256" key="9">
    <source>
        <dbReference type="ARBA" id="ARBA00082248"/>
    </source>
</evidence>
<evidence type="ECO:0000313" key="13">
    <source>
        <dbReference type="Proteomes" id="UP000314981"/>
    </source>
</evidence>
<proteinExistence type="predicted"/>
<dbReference type="Gene3D" id="1.25.40.20">
    <property type="entry name" value="Ankyrin repeat-containing domain"/>
    <property type="match status" value="2"/>
</dbReference>
<reference evidence="12 13" key="1">
    <citation type="submission" date="2018-11" db="EMBL/GenBank/DDBJ databases">
        <title>Haplotype-resolved cattle genomes.</title>
        <authorList>
            <person name="Low W.Y."/>
            <person name="Tearle R."/>
            <person name="Bickhart D.M."/>
            <person name="Rosen B.D."/>
            <person name="Koren S."/>
            <person name="Rhie A."/>
            <person name="Hiendleder S."/>
            <person name="Phillippy A.M."/>
            <person name="Smith T.P.L."/>
            <person name="Williams J.L."/>
        </authorList>
    </citation>
    <scope>NUCLEOTIDE SEQUENCE [LARGE SCALE GENOMIC DNA]</scope>
</reference>
<sequence>MPSRGRFGPARHSAAGPALPSRLAPGPRLRRLIGRPRGSCGRRMVRPGGTPRPRPGWPVAVPAPGSRWAGAESDMAAPRPCADGPCCSHPSAAPGVQQTLDEMDFERGIWSAALNGDLGRVKYLIQKAVDPSQPDSAGYTALVSGERVERTKLECGHGVPDPGGGLRSWRLGPQEAEARERQKLDEEKRRRLERFNSSRTNLENLADLEKLVQRRKEKRLKRRVPPKAPQPEVKPQPQAQLEPVGLEVFLKAAAENQEALIDKYLADGGDPNAHDKLHRTALHWACLKGHCELVNKLLEAGAAVDTRDLLDRTPVFWACRRGHLDILKQLLNWGAQVNTRDKIWSTPLHVAVRTGHCDCLEHLIACGARIDAQDKEGDTALHEAVRHGRYRAMKLLLLYGAGLGVRNAASVTPVQLARDWQRGIQEALQAHVRHTRTRC</sequence>
<dbReference type="SUPFAM" id="SSF48403">
    <property type="entry name" value="Ankyrin repeat"/>
    <property type="match status" value="1"/>
</dbReference>
<reference evidence="12" key="2">
    <citation type="submission" date="2025-08" db="UniProtKB">
        <authorList>
            <consortium name="Ensembl"/>
        </authorList>
    </citation>
    <scope>IDENTIFICATION</scope>
</reference>
<name>A0A4W2D1E7_BOBOX</name>
<feature type="repeat" description="ANK" evidence="10">
    <location>
        <begin position="310"/>
        <end position="342"/>
    </location>
</feature>
<gene>
    <name evidence="12" type="primary">ANKRD23</name>
</gene>
<keyword evidence="3 10" id="KW-0040">ANK repeat</keyword>
<comment type="subunit">
    <text evidence="7">Interacts with titin/TTN and MYPN.</text>
</comment>
<protein>
    <recommendedName>
        <fullName evidence="8">Ankyrin repeat domain-containing protein 23</fullName>
    </recommendedName>
    <alternativeName>
        <fullName evidence="9">Diabetes-related ankyrin repeat protein</fullName>
    </alternativeName>
</protein>
<dbReference type="AlphaFoldDB" id="A0A4W2D1E7"/>
<dbReference type="Proteomes" id="UP000314981">
    <property type="component" value="Chromosome 11"/>
</dbReference>
<keyword evidence="5" id="KW-0539">Nucleus</keyword>
<dbReference type="PROSITE" id="PS50297">
    <property type="entry name" value="ANK_REP_REGION"/>
    <property type="match status" value="4"/>
</dbReference>
<dbReference type="InterPro" id="IPR036770">
    <property type="entry name" value="Ankyrin_rpt-contain_sf"/>
</dbReference>
<feature type="compositionally biased region" description="Low complexity" evidence="11">
    <location>
        <begin position="13"/>
        <end position="27"/>
    </location>
</feature>
<dbReference type="GO" id="GO:0000976">
    <property type="term" value="F:transcription cis-regulatory region binding"/>
    <property type="evidence" value="ECO:0007669"/>
    <property type="project" value="TreeGrafter"/>
</dbReference>